<proteinExistence type="predicted"/>
<dbReference type="PANTHER" id="PTHR36927:SF3">
    <property type="entry name" value="GLUCANS BIOSYNTHESIS PROTEIN C"/>
    <property type="match status" value="1"/>
</dbReference>
<feature type="transmembrane region" description="Helical" evidence="1">
    <location>
        <begin position="186"/>
        <end position="207"/>
    </location>
</feature>
<sequence length="404" mass="45346">MSADTLPTITHQACGSERRYDLDWLRVIAFGFLIFYHIGMFYVTWDWHVKSPHAGPWLEPVMALINPWRLPLLFLISGIALRFALDKSRLRQFVPRRLLRLFVPIVFGMLVVCAPQAYFELYSKGETGSDFWAFYGQYLDFDMEFSILTPTWNHLWYVVYILAYTLVVVALLPLLKALDGVAEALFGWLGCGVLGWRLLLVPTLPFLGYEWLLAPHFPSTHAFYNDWANHAELLSIVLIGWFAAKSPAFWSAVQRHLGAAIVVTLGLLLVLAVARLNWGAVRADEGLTTLMTVVRTVFMWAAIVAMLGLAQRYLNRSSGVLRFLTEAVFPYYILHQTLIVAVGFWVGGLLLPVGLEAGIITVATVVGCVVLTEAIKRVPVLRPLFGLAWRAEAIRPAPQVVVAS</sequence>
<feature type="transmembrane region" description="Helical" evidence="1">
    <location>
        <begin position="357"/>
        <end position="375"/>
    </location>
</feature>
<feature type="transmembrane region" description="Helical" evidence="1">
    <location>
        <begin position="290"/>
        <end position="310"/>
    </location>
</feature>
<reference evidence="3 4" key="1">
    <citation type="journal article" date="2015" name="Genome Announc.">
        <title>Genome Assemblies of Three Soil-Associated Devosia species: D. insulae, D. limi, and D. soli.</title>
        <authorList>
            <person name="Hassan Y.I."/>
            <person name="Lepp D."/>
            <person name="Zhou T."/>
        </authorList>
    </citation>
    <scope>NUCLEOTIDE SEQUENCE [LARGE SCALE GENOMIC DNA]</scope>
    <source>
        <strain evidence="3 4">DS-56</strain>
    </source>
</reference>
<dbReference type="PANTHER" id="PTHR36927">
    <property type="entry name" value="BLR4337 PROTEIN"/>
    <property type="match status" value="1"/>
</dbReference>
<feature type="transmembrane region" description="Helical" evidence="1">
    <location>
        <begin position="65"/>
        <end position="85"/>
    </location>
</feature>
<evidence type="ECO:0000259" key="2">
    <source>
        <dbReference type="Pfam" id="PF01757"/>
    </source>
</evidence>
<dbReference type="InterPro" id="IPR002656">
    <property type="entry name" value="Acyl_transf_3_dom"/>
</dbReference>
<comment type="caution">
    <text evidence="3">The sequence shown here is derived from an EMBL/GenBank/DDBJ whole genome shotgun (WGS) entry which is preliminary data.</text>
</comment>
<dbReference type="Pfam" id="PF01757">
    <property type="entry name" value="Acyl_transf_3"/>
    <property type="match status" value="1"/>
</dbReference>
<feature type="transmembrane region" description="Helical" evidence="1">
    <location>
        <begin position="155"/>
        <end position="174"/>
    </location>
</feature>
<dbReference type="AlphaFoldDB" id="A0A1E5XJI3"/>
<keyword evidence="1" id="KW-0812">Transmembrane</keyword>
<feature type="transmembrane region" description="Helical" evidence="1">
    <location>
        <begin position="331"/>
        <end position="351"/>
    </location>
</feature>
<name>A0A1E5XJI3_9HYPH</name>
<protein>
    <recommendedName>
        <fullName evidence="2">Acyltransferase 3 domain-containing protein</fullName>
    </recommendedName>
</protein>
<feature type="transmembrane region" description="Helical" evidence="1">
    <location>
        <begin position="227"/>
        <end position="244"/>
    </location>
</feature>
<dbReference type="EMBL" id="LAJE02000357">
    <property type="protein sequence ID" value="OEO28748.1"/>
    <property type="molecule type" value="Genomic_DNA"/>
</dbReference>
<dbReference type="Proteomes" id="UP000095463">
    <property type="component" value="Unassembled WGS sequence"/>
</dbReference>
<feature type="transmembrane region" description="Helical" evidence="1">
    <location>
        <begin position="24"/>
        <end position="45"/>
    </location>
</feature>
<keyword evidence="1" id="KW-1133">Transmembrane helix</keyword>
<dbReference type="RefSeq" id="WP_069911925.1">
    <property type="nucleotide sequence ID" value="NZ_LAJE02000357.1"/>
</dbReference>
<dbReference type="InterPro" id="IPR050623">
    <property type="entry name" value="Glucan_succinyl_AcylTrfase"/>
</dbReference>
<accession>A0A1E5XJI3</accession>
<organism evidence="3 4">
    <name type="scientific">Devosia insulae DS-56</name>
    <dbReference type="NCBI Taxonomy" id="1116389"/>
    <lineage>
        <taxon>Bacteria</taxon>
        <taxon>Pseudomonadati</taxon>
        <taxon>Pseudomonadota</taxon>
        <taxon>Alphaproteobacteria</taxon>
        <taxon>Hyphomicrobiales</taxon>
        <taxon>Devosiaceae</taxon>
        <taxon>Devosia</taxon>
    </lineage>
</organism>
<dbReference type="OrthoDB" id="9809782at2"/>
<evidence type="ECO:0000313" key="3">
    <source>
        <dbReference type="EMBL" id="OEO28748.1"/>
    </source>
</evidence>
<evidence type="ECO:0000256" key="1">
    <source>
        <dbReference type="SAM" id="Phobius"/>
    </source>
</evidence>
<keyword evidence="4" id="KW-1185">Reference proteome</keyword>
<gene>
    <name evidence="3" type="ORF">VW23_003070</name>
</gene>
<keyword evidence="1" id="KW-0472">Membrane</keyword>
<feature type="transmembrane region" description="Helical" evidence="1">
    <location>
        <begin position="256"/>
        <end position="278"/>
    </location>
</feature>
<evidence type="ECO:0000313" key="4">
    <source>
        <dbReference type="Proteomes" id="UP000095463"/>
    </source>
</evidence>
<feature type="domain" description="Acyltransferase 3" evidence="2">
    <location>
        <begin position="20"/>
        <end position="372"/>
    </location>
</feature>
<dbReference type="GO" id="GO:0016747">
    <property type="term" value="F:acyltransferase activity, transferring groups other than amino-acyl groups"/>
    <property type="evidence" value="ECO:0007669"/>
    <property type="project" value="InterPro"/>
</dbReference>
<feature type="transmembrane region" description="Helical" evidence="1">
    <location>
        <begin position="97"/>
        <end position="119"/>
    </location>
</feature>